<reference evidence="2 3" key="1">
    <citation type="submission" date="2020-07" db="EMBL/GenBank/DDBJ databases">
        <title>Genomic Encyclopedia of Type Strains, Phase IV (KMG-IV): sequencing the most valuable type-strain genomes for metagenomic binning, comparative biology and taxonomic classification.</title>
        <authorList>
            <person name="Goeker M."/>
        </authorList>
    </citation>
    <scope>NUCLEOTIDE SEQUENCE [LARGE SCALE GENOMIC DNA]</scope>
    <source>
        <strain evidence="2 3">DSM 45533</strain>
    </source>
</reference>
<evidence type="ECO:0000256" key="1">
    <source>
        <dbReference type="SAM" id="Phobius"/>
    </source>
</evidence>
<keyword evidence="1" id="KW-0812">Transmembrane</keyword>
<gene>
    <name evidence="2" type="ORF">HNR30_002495</name>
</gene>
<dbReference type="RefSeq" id="WP_181609902.1">
    <property type="nucleotide sequence ID" value="NZ_BAABAM010000012.1"/>
</dbReference>
<proteinExistence type="predicted"/>
<protein>
    <recommendedName>
        <fullName evidence="4">Ribosomal protein L7/L12 C-terminal domain-containing protein</fullName>
    </recommendedName>
</protein>
<comment type="caution">
    <text evidence="2">The sequence shown here is derived from an EMBL/GenBank/DDBJ whole genome shotgun (WGS) entry which is preliminary data.</text>
</comment>
<organism evidence="2 3">
    <name type="scientific">Nonomuraea soli</name>
    <dbReference type="NCBI Taxonomy" id="1032476"/>
    <lineage>
        <taxon>Bacteria</taxon>
        <taxon>Bacillati</taxon>
        <taxon>Actinomycetota</taxon>
        <taxon>Actinomycetes</taxon>
        <taxon>Streptosporangiales</taxon>
        <taxon>Streptosporangiaceae</taxon>
        <taxon>Nonomuraea</taxon>
    </lineage>
</organism>
<dbReference type="EMBL" id="JACDUR010000002">
    <property type="protein sequence ID" value="MBA2891154.1"/>
    <property type="molecule type" value="Genomic_DNA"/>
</dbReference>
<dbReference type="Proteomes" id="UP000530928">
    <property type="component" value="Unassembled WGS sequence"/>
</dbReference>
<dbReference type="InterPro" id="IPR014719">
    <property type="entry name" value="Ribosomal_bL12_C/ClpS-like"/>
</dbReference>
<feature type="transmembrane region" description="Helical" evidence="1">
    <location>
        <begin position="6"/>
        <end position="27"/>
    </location>
</feature>
<keyword evidence="1" id="KW-0472">Membrane</keyword>
<dbReference type="Gene3D" id="3.30.1390.10">
    <property type="match status" value="1"/>
</dbReference>
<evidence type="ECO:0008006" key="4">
    <source>
        <dbReference type="Google" id="ProtNLM"/>
    </source>
</evidence>
<dbReference type="AlphaFoldDB" id="A0A7W0CHC2"/>
<evidence type="ECO:0000313" key="2">
    <source>
        <dbReference type="EMBL" id="MBA2891154.1"/>
    </source>
</evidence>
<name>A0A7W0CHC2_9ACTN</name>
<keyword evidence="3" id="KW-1185">Reference proteome</keyword>
<keyword evidence="1" id="KW-1133">Transmembrane helix</keyword>
<sequence length="153" mass="16765">MNLGPTEILLFLAIPTIIMGFGVVLVARSAKARSRASIPRRHLDPHELDTTVQTLVTDGQHVQAIKLVREHTGMRLIDAKNLVDGVARGQSLLQHPAIQRLAPRQPHIAPYGPDLATRVRDLKAAGRTDQAIFLVRGETGMDEEAATKFVDIL</sequence>
<evidence type="ECO:0000313" key="3">
    <source>
        <dbReference type="Proteomes" id="UP000530928"/>
    </source>
</evidence>
<accession>A0A7W0CHC2</accession>